<dbReference type="RefSeq" id="WP_090640389.1">
    <property type="nucleotide sequence ID" value="NZ_CVRB01000009.1"/>
</dbReference>
<protein>
    <recommendedName>
        <fullName evidence="2">DNA polymerase III subunit delta'</fullName>
        <ecNumber evidence="1">2.7.7.7</ecNumber>
    </recommendedName>
</protein>
<feature type="domain" description="DNA polymerase III delta subunit C-terminal" evidence="8">
    <location>
        <begin position="247"/>
        <end position="329"/>
    </location>
</feature>
<evidence type="ECO:0000313" key="10">
    <source>
        <dbReference type="Proteomes" id="UP000199087"/>
    </source>
</evidence>
<accession>A0A0U1P5M7</accession>
<dbReference type="STRING" id="1499688.BN000_05436"/>
<dbReference type="Gene3D" id="3.40.50.300">
    <property type="entry name" value="P-loop containing nucleotide triphosphate hydrolases"/>
    <property type="match status" value="1"/>
</dbReference>
<dbReference type="FunFam" id="3.40.50.300:FF:001255">
    <property type="entry name" value="DNA polymerase III subunit delta"/>
    <property type="match status" value="1"/>
</dbReference>
<keyword evidence="3" id="KW-0808">Transferase</keyword>
<comment type="catalytic activity">
    <reaction evidence="7">
        <text>DNA(n) + a 2'-deoxyribonucleoside 5'-triphosphate = DNA(n+1) + diphosphate</text>
        <dbReference type="Rhea" id="RHEA:22508"/>
        <dbReference type="Rhea" id="RHEA-COMP:17339"/>
        <dbReference type="Rhea" id="RHEA-COMP:17340"/>
        <dbReference type="ChEBI" id="CHEBI:33019"/>
        <dbReference type="ChEBI" id="CHEBI:61560"/>
        <dbReference type="ChEBI" id="CHEBI:173112"/>
        <dbReference type="EC" id="2.7.7.7"/>
    </reaction>
</comment>
<dbReference type="GO" id="GO:0003677">
    <property type="term" value="F:DNA binding"/>
    <property type="evidence" value="ECO:0007669"/>
    <property type="project" value="InterPro"/>
</dbReference>
<reference evidence="10" key="1">
    <citation type="submission" date="2015-05" db="EMBL/GenBank/DDBJ databases">
        <authorList>
            <person name="Urmite Genomes"/>
        </authorList>
    </citation>
    <scope>NUCLEOTIDE SEQUENCE [LARGE SCALE GENOMIC DNA]</scope>
    <source>
        <strain evidence="10">LF1</strain>
    </source>
</reference>
<name>A0A0U1P5M7_9BACI</name>
<dbReference type="GO" id="GO:0006261">
    <property type="term" value="P:DNA-templated DNA replication"/>
    <property type="evidence" value="ECO:0007669"/>
    <property type="project" value="TreeGrafter"/>
</dbReference>
<evidence type="ECO:0000256" key="6">
    <source>
        <dbReference type="ARBA" id="ARBA00022932"/>
    </source>
</evidence>
<evidence type="ECO:0000256" key="2">
    <source>
        <dbReference type="ARBA" id="ARBA00014363"/>
    </source>
</evidence>
<dbReference type="EMBL" id="CVRB01000009">
    <property type="protein sequence ID" value="CRK85342.1"/>
    <property type="molecule type" value="Genomic_DNA"/>
</dbReference>
<dbReference type="GO" id="GO:0003887">
    <property type="term" value="F:DNA-directed DNA polymerase activity"/>
    <property type="evidence" value="ECO:0007669"/>
    <property type="project" value="UniProtKB-KW"/>
</dbReference>
<evidence type="ECO:0000256" key="1">
    <source>
        <dbReference type="ARBA" id="ARBA00012417"/>
    </source>
</evidence>
<evidence type="ECO:0000256" key="7">
    <source>
        <dbReference type="ARBA" id="ARBA00049244"/>
    </source>
</evidence>
<evidence type="ECO:0000256" key="3">
    <source>
        <dbReference type="ARBA" id="ARBA00022679"/>
    </source>
</evidence>
<dbReference type="AlphaFoldDB" id="A0A0U1P5M7"/>
<evidence type="ECO:0000256" key="5">
    <source>
        <dbReference type="ARBA" id="ARBA00022705"/>
    </source>
</evidence>
<dbReference type="SUPFAM" id="SSF52540">
    <property type="entry name" value="P-loop containing nucleoside triphosphate hydrolases"/>
    <property type="match status" value="1"/>
</dbReference>
<dbReference type="InterPro" id="IPR027417">
    <property type="entry name" value="P-loop_NTPase"/>
</dbReference>
<dbReference type="EC" id="2.7.7.7" evidence="1"/>
<dbReference type="Pfam" id="PF09115">
    <property type="entry name" value="DNApol3-delta_C"/>
    <property type="match status" value="1"/>
</dbReference>
<dbReference type="Pfam" id="PF13177">
    <property type="entry name" value="DNA_pol3_delta2"/>
    <property type="match status" value="1"/>
</dbReference>
<dbReference type="InterPro" id="IPR050238">
    <property type="entry name" value="DNA_Rep/Repair_Clamp_Loader"/>
</dbReference>
<evidence type="ECO:0000313" key="9">
    <source>
        <dbReference type="EMBL" id="CRK85342.1"/>
    </source>
</evidence>
<proteinExistence type="predicted"/>
<organism evidence="9 10">
    <name type="scientific">Neobacillus massiliamazoniensis</name>
    <dbReference type="NCBI Taxonomy" id="1499688"/>
    <lineage>
        <taxon>Bacteria</taxon>
        <taxon>Bacillati</taxon>
        <taxon>Bacillota</taxon>
        <taxon>Bacilli</taxon>
        <taxon>Bacillales</taxon>
        <taxon>Bacillaceae</taxon>
        <taxon>Neobacillus</taxon>
    </lineage>
</organism>
<sequence>MVKTWEQLEVLQPTVLKMVKNSLVKNRVAHAYLFEGMRGTGKKEISLLLTKALFCQSLLEGYKPCESCNNCRRINNGNHPDVHIVEPDGLSIKKQQIQNLQEEFSKKGLESSSKVYIIVHADKMSGSASNSLLKFLEEPTAQTTAILLTEQPQQMLPTILSRCQILTFNPLSPQAMVKQLTENGVESTKAPILAHLTNNLDEALALNVDDWFAQAQKIVLKLYEVLKKHPLEAMVTLQGEWFQHFKEKEQINRGLDLLLLIFKDLLYIQLDKQEQIAYKGESERLQQFALQASRRRLSDQMSAILEAKKRLAANMNPQLMMEQLVLKLQEGSSFV</sequence>
<dbReference type="InterPro" id="IPR015199">
    <property type="entry name" value="DNA_pol_III_delta_C"/>
</dbReference>
<dbReference type="PANTHER" id="PTHR11669">
    <property type="entry name" value="REPLICATION FACTOR C / DNA POLYMERASE III GAMMA-TAU SUBUNIT"/>
    <property type="match status" value="1"/>
</dbReference>
<keyword evidence="6" id="KW-0239">DNA-directed DNA polymerase</keyword>
<dbReference type="InterPro" id="IPR004622">
    <property type="entry name" value="DNA_pol_HolB"/>
</dbReference>
<dbReference type="PANTHER" id="PTHR11669:SF8">
    <property type="entry name" value="DNA POLYMERASE III SUBUNIT DELTA"/>
    <property type="match status" value="1"/>
</dbReference>
<dbReference type="OrthoDB" id="9810148at2"/>
<dbReference type="GO" id="GO:0008408">
    <property type="term" value="F:3'-5' exonuclease activity"/>
    <property type="evidence" value="ECO:0007669"/>
    <property type="project" value="InterPro"/>
</dbReference>
<keyword evidence="10" id="KW-1185">Reference proteome</keyword>
<evidence type="ECO:0000259" key="8">
    <source>
        <dbReference type="Pfam" id="PF09115"/>
    </source>
</evidence>
<evidence type="ECO:0000256" key="4">
    <source>
        <dbReference type="ARBA" id="ARBA00022695"/>
    </source>
</evidence>
<gene>
    <name evidence="9" type="ORF">BN000_05436</name>
</gene>
<dbReference type="Proteomes" id="UP000199087">
    <property type="component" value="Unassembled WGS sequence"/>
</dbReference>
<keyword evidence="5" id="KW-0235">DNA replication</keyword>
<dbReference type="GO" id="GO:0009360">
    <property type="term" value="C:DNA polymerase III complex"/>
    <property type="evidence" value="ECO:0007669"/>
    <property type="project" value="InterPro"/>
</dbReference>
<keyword evidence="4" id="KW-0548">Nucleotidyltransferase</keyword>
<dbReference type="NCBIfam" id="NF005972">
    <property type="entry name" value="PRK08058.1"/>
    <property type="match status" value="1"/>
</dbReference>
<dbReference type="NCBIfam" id="TIGR00678">
    <property type="entry name" value="holB"/>
    <property type="match status" value="1"/>
</dbReference>